<evidence type="ECO:0000256" key="4">
    <source>
        <dbReference type="ARBA" id="ARBA00022833"/>
    </source>
</evidence>
<protein>
    <recommendedName>
        <fullName evidence="5">CMP/dCMP-type deaminase domain-containing protein</fullName>
    </recommendedName>
</protein>
<dbReference type="GO" id="GO:0005737">
    <property type="term" value="C:cytoplasm"/>
    <property type="evidence" value="ECO:0007669"/>
    <property type="project" value="TreeGrafter"/>
</dbReference>
<dbReference type="PANTHER" id="PTHR11086">
    <property type="entry name" value="DEOXYCYTIDYLATE DEAMINASE-RELATED"/>
    <property type="match status" value="1"/>
</dbReference>
<evidence type="ECO:0000259" key="5">
    <source>
        <dbReference type="PROSITE" id="PS51747"/>
    </source>
</evidence>
<dbReference type="Proteomes" id="UP000048984">
    <property type="component" value="Unassembled WGS sequence"/>
</dbReference>
<evidence type="ECO:0000256" key="3">
    <source>
        <dbReference type="ARBA" id="ARBA00022801"/>
    </source>
</evidence>
<keyword evidence="7" id="KW-1185">Reference proteome</keyword>
<gene>
    <name evidence="6" type="ORF">ABB55_19585</name>
</gene>
<evidence type="ECO:0000256" key="2">
    <source>
        <dbReference type="ARBA" id="ARBA00022723"/>
    </source>
</evidence>
<evidence type="ECO:0000313" key="6">
    <source>
        <dbReference type="EMBL" id="KPL54143.1"/>
    </source>
</evidence>
<dbReference type="Gene3D" id="3.40.140.10">
    <property type="entry name" value="Cytidine Deaminase, domain 2"/>
    <property type="match status" value="1"/>
</dbReference>
<feature type="domain" description="CMP/dCMP-type deaminase" evidence="5">
    <location>
        <begin position="1"/>
        <end position="138"/>
    </location>
</feature>
<evidence type="ECO:0000256" key="1">
    <source>
        <dbReference type="ARBA" id="ARBA00006576"/>
    </source>
</evidence>
<dbReference type="PROSITE" id="PS51747">
    <property type="entry name" value="CYT_DCMP_DEAMINASES_2"/>
    <property type="match status" value="1"/>
</dbReference>
<organism evidence="6 7">
    <name type="scientific">Prosthecodimorpha hirschii</name>
    <dbReference type="NCBI Taxonomy" id="665126"/>
    <lineage>
        <taxon>Bacteria</taxon>
        <taxon>Pseudomonadati</taxon>
        <taxon>Pseudomonadota</taxon>
        <taxon>Alphaproteobacteria</taxon>
        <taxon>Hyphomicrobiales</taxon>
        <taxon>Ancalomicrobiaceae</taxon>
        <taxon>Prosthecodimorpha</taxon>
    </lineage>
</organism>
<keyword evidence="3" id="KW-0378">Hydrolase</keyword>
<keyword evidence="2" id="KW-0479">Metal-binding</keyword>
<dbReference type="EMBL" id="LJYW01000001">
    <property type="protein sequence ID" value="KPL54143.1"/>
    <property type="molecule type" value="Genomic_DNA"/>
</dbReference>
<dbReference type="PANTHER" id="PTHR11086:SF18">
    <property type="entry name" value="DEOXYCYTIDYLATE DEAMINASE"/>
    <property type="match status" value="1"/>
</dbReference>
<dbReference type="STRING" id="665126.ABB55_19585"/>
<dbReference type="InterPro" id="IPR015517">
    <property type="entry name" value="dCMP_deaminase-rel"/>
</dbReference>
<dbReference type="Pfam" id="PF00383">
    <property type="entry name" value="dCMP_cyt_deam_1"/>
    <property type="match status" value="1"/>
</dbReference>
<sequence>MNDTELMALAQRAAGGSPNRVRQVGAAVFLCDGGEPIAACNTFPAGVADLDWRHEGDGRFVWIEHAERNAVYAAARAGRALDGATLATSFFPCIDCARAIVQTGIVRLVTPEPALEDPVWGTAFLRSRVILEEGGVELAFL</sequence>
<dbReference type="SUPFAM" id="SSF53927">
    <property type="entry name" value="Cytidine deaminase-like"/>
    <property type="match status" value="1"/>
</dbReference>
<dbReference type="InterPro" id="IPR016192">
    <property type="entry name" value="APOBEC/CMP_deaminase_Zn-bd"/>
</dbReference>
<dbReference type="PROSITE" id="PS00903">
    <property type="entry name" value="CYT_DCMP_DEAMINASES_1"/>
    <property type="match status" value="1"/>
</dbReference>
<name>A0A0P6VTG4_9HYPH</name>
<comment type="similarity">
    <text evidence="1">Belongs to the cytidine and deoxycytidylate deaminase family.</text>
</comment>
<accession>A0A0P6VTG4</accession>
<proteinExistence type="inferred from homology"/>
<reference evidence="6 7" key="1">
    <citation type="submission" date="2015-09" db="EMBL/GenBank/DDBJ databases">
        <authorList>
            <person name="Jackson K.R."/>
            <person name="Lunt B.L."/>
            <person name="Fisher J.N.B."/>
            <person name="Gardner A.V."/>
            <person name="Bailey M.E."/>
            <person name="Deus L.M."/>
            <person name="Earl A.S."/>
            <person name="Gibby P.D."/>
            <person name="Hartmann K.A."/>
            <person name="Liu J.E."/>
            <person name="Manci A.M."/>
            <person name="Nielsen D.A."/>
            <person name="Solomon M.B."/>
            <person name="Breakwell D.P."/>
            <person name="Burnett S.H."/>
            <person name="Grose J.H."/>
        </authorList>
    </citation>
    <scope>NUCLEOTIDE SEQUENCE [LARGE SCALE GENOMIC DNA]</scope>
    <source>
        <strain evidence="6 7">16</strain>
    </source>
</reference>
<dbReference type="AlphaFoldDB" id="A0A0P6VTG4"/>
<dbReference type="InterPro" id="IPR016193">
    <property type="entry name" value="Cytidine_deaminase-like"/>
</dbReference>
<dbReference type="GO" id="GO:0004132">
    <property type="term" value="F:dCMP deaminase activity"/>
    <property type="evidence" value="ECO:0007669"/>
    <property type="project" value="TreeGrafter"/>
</dbReference>
<keyword evidence="4" id="KW-0862">Zinc</keyword>
<dbReference type="RefSeq" id="WP_054360309.1">
    <property type="nucleotide sequence ID" value="NZ_LJYW01000001.1"/>
</dbReference>
<reference evidence="6 7" key="2">
    <citation type="submission" date="2015-10" db="EMBL/GenBank/DDBJ databases">
        <title>Draft Genome Sequence of Prosthecomicrobium hirschii ATCC 27832.</title>
        <authorList>
            <person name="Daniel J."/>
            <person name="Givan S.A."/>
            <person name="Brun Y.V."/>
            <person name="Brown P.J."/>
        </authorList>
    </citation>
    <scope>NUCLEOTIDE SEQUENCE [LARGE SCALE GENOMIC DNA]</scope>
    <source>
        <strain evidence="6 7">16</strain>
    </source>
</reference>
<dbReference type="GO" id="GO:0008270">
    <property type="term" value="F:zinc ion binding"/>
    <property type="evidence" value="ECO:0007669"/>
    <property type="project" value="InterPro"/>
</dbReference>
<comment type="caution">
    <text evidence="6">The sequence shown here is derived from an EMBL/GenBank/DDBJ whole genome shotgun (WGS) entry which is preliminary data.</text>
</comment>
<evidence type="ECO:0000313" key="7">
    <source>
        <dbReference type="Proteomes" id="UP000048984"/>
    </source>
</evidence>
<dbReference type="InterPro" id="IPR002125">
    <property type="entry name" value="CMP_dCMP_dom"/>
</dbReference>